<organism evidence="2 3">
    <name type="scientific">Sclerotinia nivalis</name>
    <dbReference type="NCBI Taxonomy" id="352851"/>
    <lineage>
        <taxon>Eukaryota</taxon>
        <taxon>Fungi</taxon>
        <taxon>Dikarya</taxon>
        <taxon>Ascomycota</taxon>
        <taxon>Pezizomycotina</taxon>
        <taxon>Leotiomycetes</taxon>
        <taxon>Helotiales</taxon>
        <taxon>Sclerotiniaceae</taxon>
        <taxon>Sclerotinia</taxon>
    </lineage>
</organism>
<feature type="region of interest" description="Disordered" evidence="1">
    <location>
        <begin position="549"/>
        <end position="575"/>
    </location>
</feature>
<reference evidence="2" key="1">
    <citation type="submission" date="2022-11" db="EMBL/GenBank/DDBJ databases">
        <title>Genome Resource of Sclerotinia nivalis Strain SnTB1, a Plant Pathogen Isolated from American Ginseng.</title>
        <authorList>
            <person name="Fan S."/>
        </authorList>
    </citation>
    <scope>NUCLEOTIDE SEQUENCE</scope>
    <source>
        <strain evidence="2">SnTB1</strain>
    </source>
</reference>
<keyword evidence="3" id="KW-1185">Reference proteome</keyword>
<comment type="caution">
    <text evidence="2">The sequence shown here is derived from an EMBL/GenBank/DDBJ whole genome shotgun (WGS) entry which is preliminary data.</text>
</comment>
<evidence type="ECO:0000313" key="3">
    <source>
        <dbReference type="Proteomes" id="UP001152300"/>
    </source>
</evidence>
<dbReference type="EMBL" id="JAPEIS010000015">
    <property type="protein sequence ID" value="KAJ8059125.1"/>
    <property type="molecule type" value="Genomic_DNA"/>
</dbReference>
<feature type="compositionally biased region" description="Basic and acidic residues" evidence="1">
    <location>
        <begin position="110"/>
        <end position="124"/>
    </location>
</feature>
<dbReference type="Proteomes" id="UP001152300">
    <property type="component" value="Unassembled WGS sequence"/>
</dbReference>
<gene>
    <name evidence="2" type="ORF">OCU04_012102</name>
</gene>
<dbReference type="AlphaFoldDB" id="A0A9X0AA87"/>
<evidence type="ECO:0000256" key="1">
    <source>
        <dbReference type="SAM" id="MobiDB-lite"/>
    </source>
</evidence>
<name>A0A9X0AA87_9HELO</name>
<protein>
    <submittedName>
        <fullName evidence="2">Uncharacterized protein</fullName>
    </submittedName>
</protein>
<sequence length="824" mass="93423">MGYQMLHLSCRRVGISSRVFHNVSRYQGRQRIANRVFSQTAKVGEDIKEDHESGLKIFRVASQRQRLVRHIVSSADYYPTVAGETIFGDLAKDIKSDLQGRQDGSQQKTSSKDPYRSRIKSQDEHRIKKINHDHSVSTTSDMVLERKPSSLSPRQFSIISPDPKRTTKEQVLQLISKRTRMTQARYFANFSSVSAEEAVVILVTPAFAKWLEDDEDFIKRVLECFTYHHVDKKPNYVVVVGAVVDGLAPSPHDIPVAERVGSLEGFSFLHGLRSQLLRPENVWKPESFKNDTTNPEKSSHLIISGKNRQKPGEESLATTMSLPLANTLFVNGKHSTLEISQWTRRHEGEYKCIQTAHKQYQHIKAFHHENTMIPPIFVPAVPLTLPRPIANGLGNIIRQLSFGPEDTDNRPASSELETQVTRYMEYSELHTNIGVWALIYRKELLNPNLKATTLEETEDLESTWGDDDKNLRFVGTQIALGAILCRVVSGGGGWGAKQGLLSLDPQLTYEDIASARFDYTPHRIEEGQDSTLGNLARRGDHIQFFTINPNKLKEPEPPMENPASDEISEVDSSVGDDGKVGNKLITLEPHKFQLNLREATDLSWSKRTIFGVVPSTIDKLPKSDIASASTASDETLPFLTFRKGEFGAVSESGIYLHSSHQKQLNAKTYEHINTKIDMPYSYVYRDQPGTMPKETEEYKKRMNSLQKRFPEKSPDGEAISSLFSDMTSRFMVTTGRVPATEEEKEMFAKLDIHPRVKNLTQMIEKFPLFRKQRVGHTRWPKYSPAPEPKKQFSIRRVVVPVRELRIRFPNSKEHKDPSSSNGTS</sequence>
<feature type="region of interest" description="Disordered" evidence="1">
    <location>
        <begin position="97"/>
        <end position="124"/>
    </location>
</feature>
<proteinExistence type="predicted"/>
<accession>A0A9X0AA87</accession>
<evidence type="ECO:0000313" key="2">
    <source>
        <dbReference type="EMBL" id="KAJ8059125.1"/>
    </source>
</evidence>
<dbReference type="OrthoDB" id="1744869at2759"/>